<dbReference type="AlphaFoldDB" id="A0A1V9YNL3"/>
<name>A0A1V9YNL3_ACHHY</name>
<dbReference type="OrthoDB" id="162088at2759"/>
<organism evidence="1 2">
    <name type="scientific">Achlya hypogyna</name>
    <name type="common">Oomycete</name>
    <name type="synonym">Protoachlya hypogyna</name>
    <dbReference type="NCBI Taxonomy" id="1202772"/>
    <lineage>
        <taxon>Eukaryota</taxon>
        <taxon>Sar</taxon>
        <taxon>Stramenopiles</taxon>
        <taxon>Oomycota</taxon>
        <taxon>Saprolegniomycetes</taxon>
        <taxon>Saprolegniales</taxon>
        <taxon>Achlyaceae</taxon>
        <taxon>Achlya</taxon>
    </lineage>
</organism>
<gene>
    <name evidence="1" type="ORF">ACHHYP_20412</name>
</gene>
<evidence type="ECO:0000313" key="1">
    <source>
        <dbReference type="EMBL" id="OQR87241.1"/>
    </source>
</evidence>
<sequence>MSDVTSSDDSEAVAALADFLTQNEDETVAASKLVDSLLLEDAPLPYVRRRQKDELVRLRAEAEQLSSHLAVLMKMKSLEADNSSGQWEKIARSQKLAAQRGQTENFRLKRALEDQLQLAEALNKLLVKRPRLAGTPVMDIEDWRLRRLPADTTSRHTTFHELMDDAYDNIETLLVRSGILDAPTGHRALTVAEERDSIVISVQSVAELNAHYLACSDKIWAIWSGAAGPALPSARYELLESFGPDGVYFRVVISIDEHGPCIYMLYAVKRYVETNRVVFVLKTVLDDERYPPPEHMLVGNHTASIIVEAMGPKQTCRRLCVSGKLPSFPPEKSPLRESQMCITEVVLKVIRPVFDALESQLSYDAALLTLLPPATEDELDAEIMQCFMDNLIGKEPVARSRVRKRQKDELVYLRAQVALLSLELAHLKKGNTEKLQQNNMRWAKVAHHQKIAAQRATKENARLKRSIEDQLQLASELDRLLMKRPRLAVRPTYCSYLKGGIKVLPTGVISDWKMRRLPSSPADRDTAFHAMMDNAFDNVETLFLRTRILDAAPGHRCLRVAEVNEAIEISVQSVAAISTEYLAAGSTVWSVWTSIAKLHLPSATFEAFGSDAVYFCATADAAERGPCLRVLYAIKRFVQAERIFFVLQTVLDDELHPVPQGLLVGNHSAGIVVEATGPRQSCRRLVMVGKLPAQLPQNSPLEGIETTISEDAASGAAIIDSILADFASPDLPPRPPRVDRQKEELAYLRLQVDQLNAHLASLTNARMVENLTSCNMWQKLARDQKMASTKANQENHRLKRALEDQLHVAKELERLLSKRPRLAELPTLDLSDWKMRRLPSEPIGRARAFHGLVDDAYANIETLFLRTRILDAPLGQRLLNVVEEQDAILISVQNVIEISKDYLTCGDKIWAIWNGCTGQLPHVCIEVLQTFGSNGVYVRITTSLEKSVPCMMLNYAIKRYTQDNCVVFVLKTVLEDERLPTPPGLLVGNHNACIVMQNVGTKQTCRRVCVEGKLASVPPQNSPLLQEVSVTDAVFKMMRPVFQTLEMLLA</sequence>
<proteinExistence type="predicted"/>
<dbReference type="STRING" id="1202772.A0A1V9YNL3"/>
<dbReference type="Proteomes" id="UP000243579">
    <property type="component" value="Unassembled WGS sequence"/>
</dbReference>
<keyword evidence="2" id="KW-1185">Reference proteome</keyword>
<accession>A0A1V9YNL3</accession>
<evidence type="ECO:0000313" key="2">
    <source>
        <dbReference type="Proteomes" id="UP000243579"/>
    </source>
</evidence>
<dbReference type="EMBL" id="JNBR01001456">
    <property type="protein sequence ID" value="OQR87241.1"/>
    <property type="molecule type" value="Genomic_DNA"/>
</dbReference>
<protein>
    <submittedName>
        <fullName evidence="1">Uncharacterized protein</fullName>
    </submittedName>
</protein>
<reference evidence="1 2" key="1">
    <citation type="journal article" date="2014" name="Genome Biol. Evol.">
        <title>The secreted proteins of Achlya hypogyna and Thraustotheca clavata identify the ancestral oomycete secretome and reveal gene acquisitions by horizontal gene transfer.</title>
        <authorList>
            <person name="Misner I."/>
            <person name="Blouin N."/>
            <person name="Leonard G."/>
            <person name="Richards T.A."/>
            <person name="Lane C.E."/>
        </authorList>
    </citation>
    <scope>NUCLEOTIDE SEQUENCE [LARGE SCALE GENOMIC DNA]</scope>
    <source>
        <strain evidence="1 2">ATCC 48635</strain>
    </source>
</reference>
<comment type="caution">
    <text evidence="1">The sequence shown here is derived from an EMBL/GenBank/DDBJ whole genome shotgun (WGS) entry which is preliminary data.</text>
</comment>